<protein>
    <recommendedName>
        <fullName evidence="3">DUF7601 domain-containing protein</fullName>
    </recommendedName>
</protein>
<evidence type="ECO:0000259" key="3">
    <source>
        <dbReference type="Pfam" id="PF24547"/>
    </source>
</evidence>
<reference evidence="5" key="1">
    <citation type="submission" date="2018-03" db="EMBL/GenBank/DDBJ databases">
        <title>Lachnoclostridium SNUG30370 gen.nov., sp.nov., isolated from human faeces.</title>
        <authorList>
            <person name="Seo B."/>
            <person name="Jeon K."/>
            <person name="Ko G."/>
        </authorList>
    </citation>
    <scope>NUCLEOTIDE SEQUENCE [LARGE SCALE GENOMIC DNA]</scope>
    <source>
        <strain evidence="5">SNUG30370</strain>
    </source>
</reference>
<evidence type="ECO:0000256" key="1">
    <source>
        <dbReference type="SAM" id="MobiDB-lite"/>
    </source>
</evidence>
<keyword evidence="2" id="KW-0812">Transmembrane</keyword>
<evidence type="ECO:0000313" key="5">
    <source>
        <dbReference type="Proteomes" id="UP000241201"/>
    </source>
</evidence>
<dbReference type="Gene3D" id="3.40.50.450">
    <property type="match status" value="1"/>
</dbReference>
<feature type="compositionally biased region" description="Polar residues" evidence="1">
    <location>
        <begin position="232"/>
        <end position="245"/>
    </location>
</feature>
<dbReference type="AlphaFoldDB" id="A0A2T3G0G5"/>
<evidence type="ECO:0000313" key="4">
    <source>
        <dbReference type="EMBL" id="PST41026.1"/>
    </source>
</evidence>
<accession>A0A2T3G0G5</accession>
<keyword evidence="2" id="KW-1133">Transmembrane helix</keyword>
<dbReference type="EMBL" id="PYLP01000004">
    <property type="protein sequence ID" value="PST41026.1"/>
    <property type="molecule type" value="Genomic_DNA"/>
</dbReference>
<name>A0A2T3G0G5_9FIRM</name>
<dbReference type="InterPro" id="IPR055382">
    <property type="entry name" value="DUF7601"/>
</dbReference>
<organism evidence="4 5">
    <name type="scientific">Faecalibacillus faecis</name>
    <dbReference type="NCBI Taxonomy" id="1982628"/>
    <lineage>
        <taxon>Bacteria</taxon>
        <taxon>Bacillati</taxon>
        <taxon>Bacillota</taxon>
        <taxon>Erysipelotrichia</taxon>
        <taxon>Erysipelotrichales</taxon>
        <taxon>Coprobacillaceae</taxon>
        <taxon>Faecalibacillus</taxon>
    </lineage>
</organism>
<evidence type="ECO:0000256" key="2">
    <source>
        <dbReference type="SAM" id="Phobius"/>
    </source>
</evidence>
<proteinExistence type="predicted"/>
<sequence length="281" mass="31173">MLGEIYRVTMIGHRIVGDFDIEEKLYDLFKNMLRTKKYVEFYLGRNGDFDILAASVIKRLQKNYRNDNSALILVLPYPVKDYEYYEKYYDEMAVLLLASISETIAYIQVHSHISNSFTVAKLSIELNETFDGKDKTNVTVENTEINGVFGEMTFVGGVATFVLKHGESKTATGLPSGITYSVTEAEANRDGYTTVASKASGSIIKNDTVTVAFTNTKNSNISEGSDHPNVPSKPSTPTNSPETGDTLNLRLWTSVMGVSLAGLIISLVVVKKNSYRGKRMK</sequence>
<comment type="caution">
    <text evidence="4">The sequence shown here is derived from an EMBL/GenBank/DDBJ whole genome shotgun (WGS) entry which is preliminary data.</text>
</comment>
<dbReference type="Gene3D" id="2.60.40.1140">
    <property type="entry name" value="Collagen-binding surface protein Cna, B-type domain"/>
    <property type="match status" value="1"/>
</dbReference>
<dbReference type="Proteomes" id="UP000241201">
    <property type="component" value="Unassembled WGS sequence"/>
</dbReference>
<gene>
    <name evidence="4" type="ORF">C7U55_05115</name>
</gene>
<dbReference type="RefSeq" id="WP_106987636.1">
    <property type="nucleotide sequence ID" value="NZ_PYLP01000004.1"/>
</dbReference>
<keyword evidence="5" id="KW-1185">Reference proteome</keyword>
<feature type="domain" description="DUF7601" evidence="3">
    <location>
        <begin position="135"/>
        <end position="217"/>
    </location>
</feature>
<dbReference type="GeneID" id="79136350"/>
<feature type="transmembrane region" description="Helical" evidence="2">
    <location>
        <begin position="249"/>
        <end position="270"/>
    </location>
</feature>
<dbReference type="Pfam" id="PF24547">
    <property type="entry name" value="DUF7601"/>
    <property type="match status" value="1"/>
</dbReference>
<keyword evidence="2" id="KW-0472">Membrane</keyword>
<feature type="region of interest" description="Disordered" evidence="1">
    <location>
        <begin position="218"/>
        <end position="245"/>
    </location>
</feature>